<dbReference type="InterPro" id="IPR036188">
    <property type="entry name" value="FAD/NAD-bd_sf"/>
</dbReference>
<dbReference type="Gene3D" id="3.50.50.60">
    <property type="entry name" value="FAD/NAD(P)-binding domain"/>
    <property type="match status" value="2"/>
</dbReference>
<organism evidence="4 5">
    <name type="scientific">Marinovum algicola</name>
    <dbReference type="NCBI Taxonomy" id="42444"/>
    <lineage>
        <taxon>Bacteria</taxon>
        <taxon>Pseudomonadati</taxon>
        <taxon>Pseudomonadota</taxon>
        <taxon>Alphaproteobacteria</taxon>
        <taxon>Rhodobacterales</taxon>
        <taxon>Roseobacteraceae</taxon>
        <taxon>Marinovum</taxon>
    </lineage>
</organism>
<dbReference type="GO" id="GO:0055130">
    <property type="term" value="P:D-alanine catabolic process"/>
    <property type="evidence" value="ECO:0007669"/>
    <property type="project" value="TreeGrafter"/>
</dbReference>
<dbReference type="Pfam" id="PF01266">
    <property type="entry name" value="DAO"/>
    <property type="match status" value="1"/>
</dbReference>
<dbReference type="GO" id="GO:0005886">
    <property type="term" value="C:plasma membrane"/>
    <property type="evidence" value="ECO:0007669"/>
    <property type="project" value="TreeGrafter"/>
</dbReference>
<dbReference type="Proteomes" id="UP000182932">
    <property type="component" value="Unassembled WGS sequence"/>
</dbReference>
<keyword evidence="5" id="KW-1185">Reference proteome</keyword>
<evidence type="ECO:0000313" key="4">
    <source>
        <dbReference type="EMBL" id="SEJ99979.1"/>
    </source>
</evidence>
<dbReference type="GO" id="GO:0008718">
    <property type="term" value="F:D-amino-acid dehydrogenase activity"/>
    <property type="evidence" value="ECO:0007669"/>
    <property type="project" value="TreeGrafter"/>
</dbReference>
<comment type="similarity">
    <text evidence="1">Belongs to the DadA oxidoreductase family.</text>
</comment>
<gene>
    <name evidence="4" type="ORF">SAMN04487940_11757</name>
</gene>
<dbReference type="RefSeq" id="WP_074838180.1">
    <property type="nucleotide sequence ID" value="NZ_FNYY01000017.1"/>
</dbReference>
<reference evidence="4 5" key="1">
    <citation type="submission" date="2016-10" db="EMBL/GenBank/DDBJ databases">
        <authorList>
            <person name="Varghese N."/>
            <person name="Submissions S."/>
        </authorList>
    </citation>
    <scope>NUCLEOTIDE SEQUENCE [LARGE SCALE GENOMIC DNA]</scope>
    <source>
        <strain evidence="4 5">FF3</strain>
    </source>
</reference>
<dbReference type="InterPro" id="IPR006076">
    <property type="entry name" value="FAD-dep_OxRdtase"/>
</dbReference>
<sequence>MRPWVTTVAGDADLPEAVDLVVIGGGIIGCSAALWAAEQGLRVALLEKGRIAGEQSGRNWGWVRRMGRAAAEYPLGIASLTLWAGLNARIGRDTGFRRCGIVYGAGSAREEAWLDRVEAEARRFGLGVTRLDRAGLADHFPGARLAATTALMTADDGRAEPALAAPALAEGARDAGAAVLTNCAVRGLETEAGRVSAVVTERGVIRCGAAILAAGAWSRLFCGNLGIDLPQVRVRSSVLRTAPVAGGPALALGTGRFGIRPRADGGYTVARRGRTPVQLTHDLLRQAPRFAAGLRQNRREISLTVDRSLIDTLVTPRRWRGDEISPFERCRVLDPAPQDRLLAAALRDVCHSFPALAGVPVRERWGGIIDVTPDGVPVIDQAPGISGLVIATGFSGHGFGLGPGAGQLAAELATGAAPLVDPAPFRLARLPGARRAAAAAGPLHEGA</sequence>
<dbReference type="GO" id="GO:0005737">
    <property type="term" value="C:cytoplasm"/>
    <property type="evidence" value="ECO:0007669"/>
    <property type="project" value="TreeGrafter"/>
</dbReference>
<dbReference type="Gene3D" id="3.30.9.10">
    <property type="entry name" value="D-Amino Acid Oxidase, subunit A, domain 2"/>
    <property type="match status" value="2"/>
</dbReference>
<accession>A0A975ZQ23</accession>
<feature type="domain" description="FAD dependent oxidoreductase" evidence="3">
    <location>
        <begin position="19"/>
        <end position="412"/>
    </location>
</feature>
<evidence type="ECO:0000313" key="5">
    <source>
        <dbReference type="Proteomes" id="UP000182932"/>
    </source>
</evidence>
<dbReference type="GeneID" id="80820087"/>
<dbReference type="SUPFAM" id="SSF51905">
    <property type="entry name" value="FAD/NAD(P)-binding domain"/>
    <property type="match status" value="1"/>
</dbReference>
<dbReference type="PROSITE" id="PS51257">
    <property type="entry name" value="PROKAR_LIPOPROTEIN"/>
    <property type="match status" value="1"/>
</dbReference>
<dbReference type="PANTHER" id="PTHR13847">
    <property type="entry name" value="SARCOSINE DEHYDROGENASE-RELATED"/>
    <property type="match status" value="1"/>
</dbReference>
<proteinExistence type="inferred from homology"/>
<dbReference type="AlphaFoldDB" id="A0A975ZQ23"/>
<dbReference type="PANTHER" id="PTHR13847:SF280">
    <property type="entry name" value="D-AMINO ACID DEHYDROGENASE"/>
    <property type="match status" value="1"/>
</dbReference>
<comment type="caution">
    <text evidence="4">The sequence shown here is derived from an EMBL/GenBank/DDBJ whole genome shotgun (WGS) entry which is preliminary data.</text>
</comment>
<protein>
    <submittedName>
        <fullName evidence="4">Glycine/D-amino acid oxidase</fullName>
    </submittedName>
</protein>
<name>A0A975ZQ23_9RHOB</name>
<evidence type="ECO:0000259" key="3">
    <source>
        <dbReference type="Pfam" id="PF01266"/>
    </source>
</evidence>
<keyword evidence="2" id="KW-0560">Oxidoreductase</keyword>
<dbReference type="EMBL" id="FNYY01000017">
    <property type="protein sequence ID" value="SEJ99979.1"/>
    <property type="molecule type" value="Genomic_DNA"/>
</dbReference>
<evidence type="ECO:0000256" key="1">
    <source>
        <dbReference type="ARBA" id="ARBA00009410"/>
    </source>
</evidence>
<evidence type="ECO:0000256" key="2">
    <source>
        <dbReference type="ARBA" id="ARBA00023002"/>
    </source>
</evidence>